<organism evidence="5 6">
    <name type="scientific">Petropleomorpha daqingensis</name>
    <dbReference type="NCBI Taxonomy" id="2026353"/>
    <lineage>
        <taxon>Bacteria</taxon>
        <taxon>Bacillati</taxon>
        <taxon>Actinomycetota</taxon>
        <taxon>Actinomycetes</taxon>
        <taxon>Geodermatophilales</taxon>
        <taxon>Geodermatophilaceae</taxon>
        <taxon>Petropleomorpha</taxon>
    </lineage>
</organism>
<accession>A0A853C7H6</accession>
<dbReference type="EMBL" id="JACBZT010000001">
    <property type="protein sequence ID" value="NYJ03815.1"/>
    <property type="molecule type" value="Genomic_DNA"/>
</dbReference>
<dbReference type="InterPro" id="IPR029063">
    <property type="entry name" value="SAM-dependent_MTases_sf"/>
</dbReference>
<evidence type="ECO:0000256" key="1">
    <source>
        <dbReference type="ARBA" id="ARBA00022603"/>
    </source>
</evidence>
<evidence type="ECO:0000259" key="4">
    <source>
        <dbReference type="Pfam" id="PF13649"/>
    </source>
</evidence>
<keyword evidence="3" id="KW-0949">S-adenosyl-L-methionine</keyword>
<dbReference type="InterPro" id="IPR041698">
    <property type="entry name" value="Methyltransf_25"/>
</dbReference>
<dbReference type="CDD" id="cd02440">
    <property type="entry name" value="AdoMet_MTases"/>
    <property type="match status" value="1"/>
</dbReference>
<dbReference type="Proteomes" id="UP000541969">
    <property type="component" value="Unassembled WGS sequence"/>
</dbReference>
<dbReference type="GO" id="GO:0032259">
    <property type="term" value="P:methylation"/>
    <property type="evidence" value="ECO:0007669"/>
    <property type="project" value="UniProtKB-KW"/>
</dbReference>
<keyword evidence="2 5" id="KW-0808">Transferase</keyword>
<sequence>MADAHFTEPRLVALYDVLEGGREDLAPYLALAEEVGARSVVDVGCGTGTLACLLAERGLDVVGVDPAAASLEVARRKPHADRVRWVLGDATALPPLQADLVTMTGNVAQVFLEDDDWAAALRAVHAALRPGGRFVFETRRPEREAWREWTPERTTTRIGDVETWQDVTDVRDGRVSFRTTFVFEDGVLTSDSTLRFRTRAELDGSLAEAGFVVDDVRDAPDRPGREFVVLCRRAG</sequence>
<name>A0A853C7H6_9ACTN</name>
<evidence type="ECO:0000313" key="6">
    <source>
        <dbReference type="Proteomes" id="UP000541969"/>
    </source>
</evidence>
<dbReference type="RefSeq" id="WP_179714607.1">
    <property type="nucleotide sequence ID" value="NZ_JACBZT010000001.1"/>
</dbReference>
<dbReference type="SUPFAM" id="SSF53335">
    <property type="entry name" value="S-adenosyl-L-methionine-dependent methyltransferases"/>
    <property type="match status" value="1"/>
</dbReference>
<proteinExistence type="predicted"/>
<dbReference type="Gene3D" id="3.40.50.150">
    <property type="entry name" value="Vaccinia Virus protein VP39"/>
    <property type="match status" value="1"/>
</dbReference>
<keyword evidence="1 5" id="KW-0489">Methyltransferase</keyword>
<evidence type="ECO:0000256" key="3">
    <source>
        <dbReference type="ARBA" id="ARBA00022691"/>
    </source>
</evidence>
<protein>
    <submittedName>
        <fullName evidence="5">SAM-dependent methyltransferase</fullName>
    </submittedName>
</protein>
<gene>
    <name evidence="5" type="ORF">GGQ55_000093</name>
</gene>
<dbReference type="PANTHER" id="PTHR43464">
    <property type="entry name" value="METHYLTRANSFERASE"/>
    <property type="match status" value="1"/>
</dbReference>
<comment type="caution">
    <text evidence="5">The sequence shown here is derived from an EMBL/GenBank/DDBJ whole genome shotgun (WGS) entry which is preliminary data.</text>
</comment>
<dbReference type="AlphaFoldDB" id="A0A853C7H6"/>
<dbReference type="Pfam" id="PF13649">
    <property type="entry name" value="Methyltransf_25"/>
    <property type="match status" value="1"/>
</dbReference>
<evidence type="ECO:0000256" key="2">
    <source>
        <dbReference type="ARBA" id="ARBA00022679"/>
    </source>
</evidence>
<feature type="domain" description="Methyltransferase" evidence="4">
    <location>
        <begin position="40"/>
        <end position="132"/>
    </location>
</feature>
<dbReference type="GO" id="GO:0008168">
    <property type="term" value="F:methyltransferase activity"/>
    <property type="evidence" value="ECO:0007669"/>
    <property type="project" value="UniProtKB-KW"/>
</dbReference>
<dbReference type="PANTHER" id="PTHR43464:SF19">
    <property type="entry name" value="UBIQUINONE BIOSYNTHESIS O-METHYLTRANSFERASE, MITOCHONDRIAL"/>
    <property type="match status" value="1"/>
</dbReference>
<reference evidence="5 6" key="1">
    <citation type="submission" date="2020-07" db="EMBL/GenBank/DDBJ databases">
        <title>Sequencing the genomes of 1000 actinobacteria strains.</title>
        <authorList>
            <person name="Klenk H.-P."/>
        </authorList>
    </citation>
    <scope>NUCLEOTIDE SEQUENCE [LARGE SCALE GENOMIC DNA]</scope>
    <source>
        <strain evidence="5 6">DSM 104001</strain>
    </source>
</reference>
<keyword evidence="6" id="KW-1185">Reference proteome</keyword>
<evidence type="ECO:0000313" key="5">
    <source>
        <dbReference type="EMBL" id="NYJ03815.1"/>
    </source>
</evidence>